<evidence type="ECO:0000313" key="4">
    <source>
        <dbReference type="WBParaSite" id="SSLN_0000626201-mRNA-1"/>
    </source>
</evidence>
<reference evidence="2 3" key="2">
    <citation type="submission" date="2018-11" db="EMBL/GenBank/DDBJ databases">
        <authorList>
            <consortium name="Pathogen Informatics"/>
        </authorList>
    </citation>
    <scope>NUCLEOTIDE SEQUENCE [LARGE SCALE GENOMIC DNA]</scope>
    <source>
        <strain evidence="2 3">NST_G2</strain>
    </source>
</reference>
<keyword evidence="1" id="KW-0732">Signal</keyword>
<evidence type="ECO:0000313" key="3">
    <source>
        <dbReference type="Proteomes" id="UP000275846"/>
    </source>
</evidence>
<evidence type="ECO:0000256" key="1">
    <source>
        <dbReference type="SAM" id="SignalP"/>
    </source>
</evidence>
<feature type="chain" id="PRO_5043141249" evidence="1">
    <location>
        <begin position="18"/>
        <end position="89"/>
    </location>
</feature>
<dbReference type="AlphaFoldDB" id="A0A183SPB9"/>
<evidence type="ECO:0000313" key="2">
    <source>
        <dbReference type="EMBL" id="VDL92452.1"/>
    </source>
</evidence>
<dbReference type="WBParaSite" id="SSLN_0000626201-mRNA-1">
    <property type="protein sequence ID" value="SSLN_0000626201-mRNA-1"/>
    <property type="gene ID" value="SSLN_0000626201"/>
</dbReference>
<name>A0A183SPB9_SCHSO</name>
<feature type="signal peptide" evidence="1">
    <location>
        <begin position="1"/>
        <end position="17"/>
    </location>
</feature>
<dbReference type="EMBL" id="UYSU01033526">
    <property type="protein sequence ID" value="VDL92452.1"/>
    <property type="molecule type" value="Genomic_DNA"/>
</dbReference>
<protein>
    <submittedName>
        <fullName evidence="4">Secreted protein</fullName>
    </submittedName>
</protein>
<dbReference type="Proteomes" id="UP000275846">
    <property type="component" value="Unassembled WGS sequence"/>
</dbReference>
<keyword evidence="3" id="KW-1185">Reference proteome</keyword>
<gene>
    <name evidence="2" type="ORF">SSLN_LOCUS6067</name>
</gene>
<proteinExistence type="predicted"/>
<organism evidence="4">
    <name type="scientific">Schistocephalus solidus</name>
    <name type="common">Tapeworm</name>
    <dbReference type="NCBI Taxonomy" id="70667"/>
    <lineage>
        <taxon>Eukaryota</taxon>
        <taxon>Metazoa</taxon>
        <taxon>Spiralia</taxon>
        <taxon>Lophotrochozoa</taxon>
        <taxon>Platyhelminthes</taxon>
        <taxon>Cestoda</taxon>
        <taxon>Eucestoda</taxon>
        <taxon>Diphyllobothriidea</taxon>
        <taxon>Diphyllobothriidae</taxon>
        <taxon>Schistocephalus</taxon>
    </lineage>
</organism>
<accession>A0A183SPB9</accession>
<sequence length="89" mass="9658">MKCSVVFGLASVLFVRSSELRWVEASANLVLRHDYKPMSSLSAFRPLTPVGFRLKHRISPTIGDIACGTFSEGASLHQKLTPAPEASKG</sequence>
<reference evidence="4" key="1">
    <citation type="submission" date="2016-06" db="UniProtKB">
        <authorList>
            <consortium name="WormBaseParasite"/>
        </authorList>
    </citation>
    <scope>IDENTIFICATION</scope>
</reference>